<dbReference type="OrthoDB" id="9793802at2"/>
<evidence type="ECO:0000313" key="4">
    <source>
        <dbReference type="Proteomes" id="UP000002736"/>
    </source>
</evidence>
<dbReference type="Pfam" id="PF26078">
    <property type="entry name" value="Baseplate_J_M"/>
    <property type="match status" value="1"/>
</dbReference>
<dbReference type="InterPro" id="IPR058531">
    <property type="entry name" value="Baseplate_J_M"/>
</dbReference>
<dbReference type="InterPro" id="IPR014507">
    <property type="entry name" value="Baseplate_assembly_J_pred"/>
</dbReference>
<dbReference type="PANTHER" id="PTHR35862">
    <property type="entry name" value="FELS-2 PROPHAGE PROTEIN"/>
    <property type="match status" value="1"/>
</dbReference>
<feature type="domain" description="Baseplate J-like central" evidence="1">
    <location>
        <begin position="138"/>
        <end position="209"/>
    </location>
</feature>
<reference evidence="3 4" key="1">
    <citation type="submission" date="2009-07" db="EMBL/GenBank/DDBJ databases">
        <title>Complete sequence of Pectobacterium carotovorum subsp. carotovorum PC1.</title>
        <authorList>
            <consortium name="US DOE Joint Genome Institute"/>
            <person name="Lucas S."/>
            <person name="Copeland A."/>
            <person name="Lapidus A."/>
            <person name="Glavina del Rio T."/>
            <person name="Tice H."/>
            <person name="Bruce D."/>
            <person name="Goodwin L."/>
            <person name="Pitluck S."/>
            <person name="Munk A.C."/>
            <person name="Brettin T."/>
            <person name="Detter J.C."/>
            <person name="Han C."/>
            <person name="Tapia R."/>
            <person name="Larimer F."/>
            <person name="Land M."/>
            <person name="Hauser L."/>
            <person name="Kyrpides N."/>
            <person name="Mikhailova N."/>
            <person name="Balakrishnan V."/>
            <person name="Glasner J."/>
            <person name="Perna N.T."/>
        </authorList>
    </citation>
    <scope>NUCLEOTIDE SEQUENCE [LARGE SCALE GENOMIC DNA]</scope>
    <source>
        <strain evidence="3 4">PC1</strain>
    </source>
</reference>
<dbReference type="KEGG" id="pct:PC1_2654"/>
<dbReference type="PANTHER" id="PTHR35862:SF1">
    <property type="entry name" value="FELS-2 PROPHAGE PROTEIN"/>
    <property type="match status" value="1"/>
</dbReference>
<dbReference type="STRING" id="561230.PC1_2654"/>
<dbReference type="PIRSF" id="PIRSF020481">
    <property type="entry name" value="BAP"/>
    <property type="match status" value="1"/>
</dbReference>
<sequence>MSGLIDLSLLPAPDVVETLDYETLYAERKAMFIALFPVEQRDAITRTLALESEPLTKLLQLSVYHELLLRQRVNEAASANMLAYAAGSDLDQLAANVNVQRLVITAEDTTAIPPIEAVMESDADLRTRTQQAFEGLSVAGPTAAYEFHARSADGRVADASAVSPSPAAVTVTVLSREGNGSTSDELLQAVDAALNAENVRPVADRVTVQSAVIIPYEIAATLYVYPGPEAEPIRIAAEARLQTYITAQHRLGRDIRRSAIFAALHVEGVQRVDLESPAADIVLDKSQASYCANWVLNIGGSDE</sequence>
<feature type="domain" description="Baseplate J-like C-terminal" evidence="2">
    <location>
        <begin position="216"/>
        <end position="287"/>
    </location>
</feature>
<organism evidence="3 4">
    <name type="scientific">Pectobacterium carotovorum subsp. carotovorum (strain PC1)</name>
    <dbReference type="NCBI Taxonomy" id="561230"/>
    <lineage>
        <taxon>Bacteria</taxon>
        <taxon>Pseudomonadati</taxon>
        <taxon>Pseudomonadota</taxon>
        <taxon>Gammaproteobacteria</taxon>
        <taxon>Enterobacterales</taxon>
        <taxon>Pectobacteriaceae</taxon>
        <taxon>Pectobacterium</taxon>
    </lineage>
</organism>
<dbReference type="HOGENOM" id="CLU_046415_0_0_6"/>
<protein>
    <submittedName>
        <fullName evidence="3">Baseplate J family protein</fullName>
    </submittedName>
</protein>
<name>C6D9F7_PECCP</name>
<dbReference type="eggNOG" id="COG3948">
    <property type="taxonomic scope" value="Bacteria"/>
</dbReference>
<dbReference type="Proteomes" id="UP000002736">
    <property type="component" value="Chromosome"/>
</dbReference>
<dbReference type="RefSeq" id="WP_015840855.1">
    <property type="nucleotide sequence ID" value="NC_012917.1"/>
</dbReference>
<dbReference type="InterPro" id="IPR052726">
    <property type="entry name" value="Phage_Baseplate_Hub"/>
</dbReference>
<evidence type="ECO:0000259" key="1">
    <source>
        <dbReference type="Pfam" id="PF26078"/>
    </source>
</evidence>
<gene>
    <name evidence="3" type="ordered locus">PC1_2654</name>
</gene>
<dbReference type="Pfam" id="PF26079">
    <property type="entry name" value="Baseplate_J_C"/>
    <property type="match status" value="1"/>
</dbReference>
<dbReference type="AlphaFoldDB" id="C6D9F7"/>
<evidence type="ECO:0000313" key="3">
    <source>
        <dbReference type="EMBL" id="ACT13684.1"/>
    </source>
</evidence>
<dbReference type="EMBL" id="CP001657">
    <property type="protein sequence ID" value="ACT13684.1"/>
    <property type="molecule type" value="Genomic_DNA"/>
</dbReference>
<dbReference type="InterPro" id="IPR058530">
    <property type="entry name" value="Baseplate_J-like_C"/>
</dbReference>
<accession>C6D9F7</accession>
<proteinExistence type="predicted"/>
<evidence type="ECO:0000259" key="2">
    <source>
        <dbReference type="Pfam" id="PF26079"/>
    </source>
</evidence>